<dbReference type="RefSeq" id="WP_380605290.1">
    <property type="nucleotide sequence ID" value="NZ_JBHSDU010000015.1"/>
</dbReference>
<evidence type="ECO:0000256" key="4">
    <source>
        <dbReference type="ARBA" id="ARBA00023186"/>
    </source>
</evidence>
<keyword evidence="8" id="KW-1185">Reference proteome</keyword>
<dbReference type="CDD" id="cd00571">
    <property type="entry name" value="UreE"/>
    <property type="match status" value="1"/>
</dbReference>
<evidence type="ECO:0000313" key="7">
    <source>
        <dbReference type="EMBL" id="MFC4314257.1"/>
    </source>
</evidence>
<evidence type="ECO:0000256" key="2">
    <source>
        <dbReference type="ARBA" id="ARBA00022490"/>
    </source>
</evidence>
<dbReference type="EMBL" id="JBHSDU010000015">
    <property type="protein sequence ID" value="MFC4314257.1"/>
    <property type="molecule type" value="Genomic_DNA"/>
</dbReference>
<keyword evidence="3 5" id="KW-0533">Nickel</keyword>
<dbReference type="Gene3D" id="3.30.70.790">
    <property type="entry name" value="UreE, C-terminal domain"/>
    <property type="match status" value="1"/>
</dbReference>
<evidence type="ECO:0000256" key="5">
    <source>
        <dbReference type="HAMAP-Rule" id="MF_00822"/>
    </source>
</evidence>
<evidence type="ECO:0000259" key="6">
    <source>
        <dbReference type="SMART" id="SM00988"/>
    </source>
</evidence>
<dbReference type="Pfam" id="PF02814">
    <property type="entry name" value="UreE_N"/>
    <property type="match status" value="1"/>
</dbReference>
<dbReference type="SUPFAM" id="SSF69287">
    <property type="entry name" value="Urease metallochaperone UreE, N-terminal domain"/>
    <property type="match status" value="1"/>
</dbReference>
<gene>
    <name evidence="5 7" type="primary">ureE</name>
    <name evidence="7" type="ORF">ACFPN2_34655</name>
</gene>
<evidence type="ECO:0000256" key="1">
    <source>
        <dbReference type="ARBA" id="ARBA00004496"/>
    </source>
</evidence>
<comment type="caution">
    <text evidence="7">The sequence shown here is derived from an EMBL/GenBank/DDBJ whole genome shotgun (WGS) entry which is preliminary data.</text>
</comment>
<comment type="function">
    <text evidence="5">Involved in urease metallocenter assembly. Binds nickel. Probably functions as a nickel donor during metallocenter assembly.</text>
</comment>
<accession>A0ABV8T396</accession>
<comment type="similarity">
    <text evidence="5">Belongs to the UreE family.</text>
</comment>
<dbReference type="NCBIfam" id="NF009751">
    <property type="entry name" value="PRK13261.1-1"/>
    <property type="match status" value="1"/>
</dbReference>
<keyword evidence="2 5" id="KW-0963">Cytoplasm</keyword>
<dbReference type="SMART" id="SM00988">
    <property type="entry name" value="UreE_N"/>
    <property type="match status" value="1"/>
</dbReference>
<dbReference type="InterPro" id="IPR007864">
    <property type="entry name" value="UreE_C_dom"/>
</dbReference>
<evidence type="ECO:0000313" key="8">
    <source>
        <dbReference type="Proteomes" id="UP001595904"/>
    </source>
</evidence>
<dbReference type="SUPFAM" id="SSF69737">
    <property type="entry name" value="Urease metallochaperone UreE, C-terminal domain"/>
    <property type="match status" value="1"/>
</dbReference>
<comment type="subcellular location">
    <subcellularLocation>
        <location evidence="1 5">Cytoplasm</location>
    </subcellularLocation>
</comment>
<dbReference type="HAMAP" id="MF_00822">
    <property type="entry name" value="UreE"/>
    <property type="match status" value="1"/>
</dbReference>
<dbReference type="InterPro" id="IPR012406">
    <property type="entry name" value="UreE"/>
</dbReference>
<protein>
    <recommendedName>
        <fullName evidence="5">Urease accessory protein UreE</fullName>
    </recommendedName>
</protein>
<dbReference type="Pfam" id="PF05194">
    <property type="entry name" value="UreE_C"/>
    <property type="match status" value="1"/>
</dbReference>
<sequence>MLNITRKLPHSDAVADVKLVLPFQLRNKSRLRTVLANGEEVGLILERGSILRGGDLLLADDGRVVEVVAEPEPVSTVAAPDPLALCRASYHLGNRHVALQIGDGWVRYQHDHVLDEMARGLGLIVTIEEAPFEPEAGAYGGHSHSAIAPHAHG</sequence>
<proteinExistence type="inferred from homology"/>
<feature type="domain" description="UreE urease accessory N-terminal" evidence="6">
    <location>
        <begin position="1"/>
        <end position="65"/>
    </location>
</feature>
<dbReference type="Gene3D" id="2.60.260.20">
    <property type="entry name" value="Urease metallochaperone UreE, N-terminal domain"/>
    <property type="match status" value="1"/>
</dbReference>
<dbReference type="Proteomes" id="UP001595904">
    <property type="component" value="Unassembled WGS sequence"/>
</dbReference>
<dbReference type="InterPro" id="IPR004029">
    <property type="entry name" value="UreE_N"/>
</dbReference>
<dbReference type="InterPro" id="IPR036118">
    <property type="entry name" value="UreE_N_sf"/>
</dbReference>
<name>A0ABV8T396_9GAMM</name>
<dbReference type="PIRSF" id="PIRSF036402">
    <property type="entry name" value="Ureas_acces_UreE"/>
    <property type="match status" value="1"/>
</dbReference>
<evidence type="ECO:0000256" key="3">
    <source>
        <dbReference type="ARBA" id="ARBA00022596"/>
    </source>
</evidence>
<reference evidence="8" key="1">
    <citation type="journal article" date="2019" name="Int. J. Syst. Evol. Microbiol.">
        <title>The Global Catalogue of Microorganisms (GCM) 10K type strain sequencing project: providing services to taxonomists for standard genome sequencing and annotation.</title>
        <authorList>
            <consortium name="The Broad Institute Genomics Platform"/>
            <consortium name="The Broad Institute Genome Sequencing Center for Infectious Disease"/>
            <person name="Wu L."/>
            <person name="Ma J."/>
        </authorList>
    </citation>
    <scope>NUCLEOTIDE SEQUENCE [LARGE SCALE GENOMIC DNA]</scope>
    <source>
        <strain evidence="8">CGMCC 1.10759</strain>
    </source>
</reference>
<keyword evidence="4 5" id="KW-0143">Chaperone</keyword>
<organism evidence="7 8">
    <name type="scientific">Steroidobacter flavus</name>
    <dbReference type="NCBI Taxonomy" id="1842136"/>
    <lineage>
        <taxon>Bacteria</taxon>
        <taxon>Pseudomonadati</taxon>
        <taxon>Pseudomonadota</taxon>
        <taxon>Gammaproteobacteria</taxon>
        <taxon>Steroidobacterales</taxon>
        <taxon>Steroidobacteraceae</taxon>
        <taxon>Steroidobacter</taxon>
    </lineage>
</organism>